<dbReference type="InterPro" id="IPR015421">
    <property type="entry name" value="PyrdxlP-dep_Trfase_major"/>
</dbReference>
<evidence type="ECO:0000256" key="2">
    <source>
        <dbReference type="ARBA" id="ARBA00005125"/>
    </source>
</evidence>
<dbReference type="Gene3D" id="3.90.1150.10">
    <property type="entry name" value="Aspartate Aminotransferase, domain 1"/>
    <property type="match status" value="1"/>
</dbReference>
<dbReference type="KEGG" id="epl:P4G45_11015"/>
<evidence type="ECO:0000256" key="9">
    <source>
        <dbReference type="ARBA" id="ARBA00074221"/>
    </source>
</evidence>
<dbReference type="PANTHER" id="PTHR30244">
    <property type="entry name" value="TRANSAMINASE"/>
    <property type="match status" value="1"/>
</dbReference>
<evidence type="ECO:0000256" key="5">
    <source>
        <dbReference type="ARBA" id="ARBA00022898"/>
    </source>
</evidence>
<dbReference type="Pfam" id="PF01041">
    <property type="entry name" value="DegT_DnrJ_EryC1"/>
    <property type="match status" value="1"/>
</dbReference>
<dbReference type="GO" id="GO:0030170">
    <property type="term" value="F:pyridoxal phosphate binding"/>
    <property type="evidence" value="ECO:0007669"/>
    <property type="project" value="TreeGrafter"/>
</dbReference>
<dbReference type="RefSeq" id="WP_348266529.1">
    <property type="nucleotide sequence ID" value="NZ_CP121194.1"/>
</dbReference>
<dbReference type="FunFam" id="3.40.640.10:FF:000090">
    <property type="entry name" value="Pyridoxal phosphate-dependent aminotransferase"/>
    <property type="match status" value="1"/>
</dbReference>
<feature type="active site" description="Proton acceptor" evidence="10">
    <location>
        <position position="191"/>
    </location>
</feature>
<evidence type="ECO:0000256" key="6">
    <source>
        <dbReference type="ARBA" id="ARBA00037999"/>
    </source>
</evidence>
<organism evidence="14">
    <name type="scientific">Edaphobacter paludis</name>
    <dbReference type="NCBI Taxonomy" id="3035702"/>
    <lineage>
        <taxon>Bacteria</taxon>
        <taxon>Pseudomonadati</taxon>
        <taxon>Acidobacteriota</taxon>
        <taxon>Terriglobia</taxon>
        <taxon>Terriglobales</taxon>
        <taxon>Acidobacteriaceae</taxon>
        <taxon>Edaphobacter</taxon>
    </lineage>
</organism>
<accession>A0AAU7CVQ2</accession>
<sequence>MSLLSPAVSSAIPVARPYIGAEEEQAVIDVLRSGWVTQGPRVAEFEAKFARYIGCDHAVAVSSCTTALHLGLLALGVGPGDEVICPSLSFIATANAIVYVGATPVFCDIDLATYNLDPARLEEAISPRTKAILVVHQIGLPAAMHEILAIAARHGLAVIEDAACAIGSEYEGSLIGAPLGALACFSFHPRKVLTTGEGGMITTRDAKVAERLRRLRQHAMSLSDVARHSATQITTETYDEIGFNFRMTDMQAAIGITQLERLPGFLAKRRSLAERYTSSLLHLPWLITPTVPSGRRHNYQSYMVRLVAGFEGKRDTIMQNLLQKNISTRRAIMAIHRELPYRSERWKSCLPQTELATDSGLILPLFHQLTDSEQDYIIESLQLAYS</sequence>
<dbReference type="PIRSF" id="PIRSF000390">
    <property type="entry name" value="PLP_StrS"/>
    <property type="match status" value="1"/>
</dbReference>
<keyword evidence="5 11" id="KW-0663">Pyridoxal phosphate</keyword>
<evidence type="ECO:0000256" key="7">
    <source>
        <dbReference type="ARBA" id="ARBA00051587"/>
    </source>
</evidence>
<gene>
    <name evidence="13" type="ORF">P4G45_11015</name>
    <name evidence="14" type="ORF">P8936_10960</name>
</gene>
<dbReference type="InterPro" id="IPR015424">
    <property type="entry name" value="PyrdxlP-dep_Trfase"/>
</dbReference>
<dbReference type="PANTHER" id="PTHR30244:SF34">
    <property type="entry name" value="DTDP-4-AMINO-4,6-DIDEOXYGALACTOSE TRANSAMINASE"/>
    <property type="match status" value="1"/>
</dbReference>
<dbReference type="CDD" id="cd00616">
    <property type="entry name" value="AHBA_syn"/>
    <property type="match status" value="1"/>
</dbReference>
<comment type="cofactor">
    <cofactor evidence="1">
        <name>pyridoxal 5'-phosphate</name>
        <dbReference type="ChEBI" id="CHEBI:597326"/>
    </cofactor>
</comment>
<name>A0AAU7D3J1_9BACT</name>
<comment type="catalytic activity">
    <reaction evidence="7">
        <text>GDP-alpha-D-perosamine + 2-oxoglutarate = GDP-4-dehydro-alpha-D-rhamnose + L-glutamate</text>
        <dbReference type="Rhea" id="RHEA:36779"/>
        <dbReference type="ChEBI" id="CHEBI:16810"/>
        <dbReference type="ChEBI" id="CHEBI:29985"/>
        <dbReference type="ChEBI" id="CHEBI:57964"/>
        <dbReference type="ChEBI" id="CHEBI:73996"/>
        <dbReference type="EC" id="2.6.1.102"/>
    </reaction>
</comment>
<evidence type="ECO:0000256" key="10">
    <source>
        <dbReference type="PIRSR" id="PIRSR000390-1"/>
    </source>
</evidence>
<dbReference type="EMBL" id="CP121195">
    <property type="protein sequence ID" value="XBH12224.1"/>
    <property type="molecule type" value="Genomic_DNA"/>
</dbReference>
<reference evidence="14" key="1">
    <citation type="submission" date="2023-03" db="EMBL/GenBank/DDBJ databases">
        <title>Edaphobacter sp.</title>
        <authorList>
            <person name="Huber K.J."/>
            <person name="Papendorf J."/>
            <person name="Pilke C."/>
            <person name="Bunk B."/>
            <person name="Sproeer C."/>
            <person name="Pester M."/>
        </authorList>
    </citation>
    <scope>NUCLEOTIDE SEQUENCE</scope>
    <source>
        <strain evidence="13">DSM 109919</strain>
        <strain evidence="14">DSM 109920</strain>
    </source>
</reference>
<dbReference type="EMBL" id="CP121194">
    <property type="protein sequence ID" value="XBH09020.1"/>
    <property type="molecule type" value="Genomic_DNA"/>
</dbReference>
<dbReference type="AlphaFoldDB" id="A0AAU7D3J1"/>
<evidence type="ECO:0000256" key="11">
    <source>
        <dbReference type="PIRSR" id="PIRSR000390-2"/>
    </source>
</evidence>
<evidence type="ECO:0000256" key="3">
    <source>
        <dbReference type="ARBA" id="ARBA00022576"/>
    </source>
</evidence>
<dbReference type="SUPFAM" id="SSF53383">
    <property type="entry name" value="PLP-dependent transferases"/>
    <property type="match status" value="1"/>
</dbReference>
<dbReference type="Gene3D" id="3.40.640.10">
    <property type="entry name" value="Type I PLP-dependent aspartate aminotransferase-like (Major domain)"/>
    <property type="match status" value="1"/>
</dbReference>
<keyword evidence="4 14" id="KW-0808">Transferase</keyword>
<protein>
    <recommendedName>
        <fullName evidence="9">GDP-perosamine synthase</fullName>
        <ecNumber evidence="8">2.6.1.102</ecNumber>
    </recommendedName>
</protein>
<dbReference type="GO" id="GO:0102933">
    <property type="term" value="F:GDP-4-dehydro-6-deoxy-D-mannose-4-aminotransferase activity"/>
    <property type="evidence" value="ECO:0007669"/>
    <property type="project" value="UniProtKB-EC"/>
</dbReference>
<comment type="similarity">
    <text evidence="6 12">Belongs to the DegT/DnrJ/EryC1 family.</text>
</comment>
<feature type="modified residue" description="N6-(pyridoxal phosphate)lysine" evidence="11">
    <location>
        <position position="191"/>
    </location>
</feature>
<dbReference type="EC" id="2.6.1.102" evidence="8"/>
<evidence type="ECO:0000313" key="13">
    <source>
        <dbReference type="EMBL" id="XBH09020.1"/>
    </source>
</evidence>
<proteinExistence type="inferred from homology"/>
<evidence type="ECO:0000256" key="8">
    <source>
        <dbReference type="ARBA" id="ARBA00066317"/>
    </source>
</evidence>
<evidence type="ECO:0000256" key="1">
    <source>
        <dbReference type="ARBA" id="ARBA00001933"/>
    </source>
</evidence>
<evidence type="ECO:0000256" key="12">
    <source>
        <dbReference type="RuleBase" id="RU004508"/>
    </source>
</evidence>
<dbReference type="InterPro" id="IPR000653">
    <property type="entry name" value="DegT/StrS_aminotransferase"/>
</dbReference>
<dbReference type="GO" id="GO:0000271">
    <property type="term" value="P:polysaccharide biosynthetic process"/>
    <property type="evidence" value="ECO:0007669"/>
    <property type="project" value="TreeGrafter"/>
</dbReference>
<evidence type="ECO:0000256" key="4">
    <source>
        <dbReference type="ARBA" id="ARBA00022679"/>
    </source>
</evidence>
<accession>A0AAU7D3J1</accession>
<comment type="pathway">
    <text evidence="2">Bacterial outer membrane biogenesis; LPS O-antigen biosynthesis.</text>
</comment>
<keyword evidence="3 14" id="KW-0032">Aminotransferase</keyword>
<dbReference type="InterPro" id="IPR015422">
    <property type="entry name" value="PyrdxlP-dep_Trfase_small"/>
</dbReference>
<evidence type="ECO:0000313" key="14">
    <source>
        <dbReference type="EMBL" id="XBH12224.1"/>
    </source>
</evidence>